<dbReference type="AlphaFoldDB" id="A0A2W4QF44"/>
<dbReference type="PANTHER" id="PTHR46832:SF1">
    <property type="entry name" value="5'-METHYLTHIOADENOSINE_S-ADENOSYLHOMOCYSTEINE NUCLEOSIDASE"/>
    <property type="match status" value="1"/>
</dbReference>
<dbReference type="EMBL" id="QJPH01000570">
    <property type="protein sequence ID" value="PZN69786.1"/>
    <property type="molecule type" value="Genomic_DNA"/>
</dbReference>
<dbReference type="GO" id="GO:0008782">
    <property type="term" value="F:adenosylhomocysteine nucleosidase activity"/>
    <property type="evidence" value="ECO:0007669"/>
    <property type="project" value="TreeGrafter"/>
</dbReference>
<accession>A0A2W4QF44</accession>
<dbReference type="GO" id="GO:0009116">
    <property type="term" value="P:nucleoside metabolic process"/>
    <property type="evidence" value="ECO:0007669"/>
    <property type="project" value="InterPro"/>
</dbReference>
<dbReference type="GO" id="GO:0005829">
    <property type="term" value="C:cytosol"/>
    <property type="evidence" value="ECO:0007669"/>
    <property type="project" value="TreeGrafter"/>
</dbReference>
<dbReference type="InterPro" id="IPR035994">
    <property type="entry name" value="Nucleoside_phosphorylase_sf"/>
</dbReference>
<gene>
    <name evidence="2" type="ORF">DM484_29145</name>
</gene>
<dbReference type="InterPro" id="IPR000845">
    <property type="entry name" value="Nucleoside_phosphorylase_d"/>
</dbReference>
<comment type="caution">
    <text evidence="2">The sequence shown here is derived from an EMBL/GenBank/DDBJ whole genome shotgun (WGS) entry which is preliminary data.</text>
</comment>
<evidence type="ECO:0000313" key="3">
    <source>
        <dbReference type="Proteomes" id="UP000249396"/>
    </source>
</evidence>
<dbReference type="Proteomes" id="UP000249396">
    <property type="component" value="Unassembled WGS sequence"/>
</dbReference>
<dbReference type="Pfam" id="PF01048">
    <property type="entry name" value="PNP_UDP_1"/>
    <property type="match status" value="1"/>
</dbReference>
<dbReference type="PANTHER" id="PTHR46832">
    <property type="entry name" value="5'-METHYLTHIOADENOSINE/S-ADENOSYLHOMOCYSTEINE NUCLEOSIDASE"/>
    <property type="match status" value="1"/>
</dbReference>
<evidence type="ECO:0000259" key="1">
    <source>
        <dbReference type="Pfam" id="PF01048"/>
    </source>
</evidence>
<proteinExistence type="predicted"/>
<feature type="domain" description="Nucleoside phosphorylase" evidence="1">
    <location>
        <begin position="35"/>
        <end position="222"/>
    </location>
</feature>
<reference evidence="2 3" key="1">
    <citation type="journal article" date="2018" name="Aquat. Microb. Ecol.">
        <title>Gammaproteobacterial methanotrophs dominate.</title>
        <authorList>
            <person name="Rissanen A.J."/>
            <person name="Saarenheimo J."/>
            <person name="Tiirola M."/>
            <person name="Peura S."/>
            <person name="Aalto S.L."/>
            <person name="Karvinen A."/>
            <person name="Nykanen H."/>
        </authorList>
    </citation>
    <scope>NUCLEOTIDE SEQUENCE [LARGE SCALE GENOMIC DNA]</scope>
    <source>
        <strain evidence="2">AMbin10</strain>
    </source>
</reference>
<dbReference type="GO" id="GO:0019284">
    <property type="term" value="P:L-methionine salvage from S-adenosylmethionine"/>
    <property type="evidence" value="ECO:0007669"/>
    <property type="project" value="TreeGrafter"/>
</dbReference>
<organism evidence="2 3">
    <name type="scientific">Candidatus Methylumidiphilus alinenensis</name>
    <dbReference type="NCBI Taxonomy" id="2202197"/>
    <lineage>
        <taxon>Bacteria</taxon>
        <taxon>Pseudomonadati</taxon>
        <taxon>Pseudomonadota</taxon>
        <taxon>Gammaproteobacteria</taxon>
        <taxon>Methylococcales</taxon>
        <taxon>Candidatus Methylumidiphilus</taxon>
    </lineage>
</organism>
<dbReference type="GO" id="GO:0008930">
    <property type="term" value="F:methylthioadenosine nucleosidase activity"/>
    <property type="evidence" value="ECO:0007669"/>
    <property type="project" value="TreeGrafter"/>
</dbReference>
<sequence>MTRIGILVAMAAECRSLTPKRIPEGGCLELDDGCIIGLSGAGPRAAQACCAALAEKGATSLISWGCAAALAPGMNPGDLVLPTRIACTDGIQIATDAEWHARFSLLLNNHSHFADAGQWERGRPAREQAGYAGRLPTPRGKFLHGALPVYSGVLVESDRIIAREDEKSAIFAATGAIALDMESAAAARAADRFNLPFLAIRSIVDTVDVSIPPSIHNAFDENGVLNVPKMFFRSLLHPADFVGIIRLGRHFGAAMKTLGHVAAVGRENHFAGALKPQTLFPRPNPL</sequence>
<evidence type="ECO:0000313" key="2">
    <source>
        <dbReference type="EMBL" id="PZN69786.1"/>
    </source>
</evidence>
<dbReference type="SUPFAM" id="SSF53167">
    <property type="entry name" value="Purine and uridine phosphorylases"/>
    <property type="match status" value="1"/>
</dbReference>
<protein>
    <recommendedName>
        <fullName evidence="1">Nucleoside phosphorylase domain-containing protein</fullName>
    </recommendedName>
</protein>
<name>A0A2W4QF44_9GAMM</name>
<dbReference type="Gene3D" id="3.40.50.1580">
    <property type="entry name" value="Nucleoside phosphorylase domain"/>
    <property type="match status" value="1"/>
</dbReference>